<dbReference type="Pfam" id="PF00258">
    <property type="entry name" value="Flavodoxin_1"/>
    <property type="match status" value="1"/>
</dbReference>
<dbReference type="FunFam" id="3.40.50.80:FF:000001">
    <property type="entry name" value="NADPH--cytochrome P450 reductase 1"/>
    <property type="match status" value="1"/>
</dbReference>
<evidence type="ECO:0000256" key="11">
    <source>
        <dbReference type="ARBA" id="ARBA00039088"/>
    </source>
</evidence>
<dbReference type="Gene3D" id="3.40.50.360">
    <property type="match status" value="1"/>
</dbReference>
<dbReference type="GO" id="GO:0009086">
    <property type="term" value="P:methionine biosynthetic process"/>
    <property type="evidence" value="ECO:0007669"/>
    <property type="project" value="UniProtKB-KW"/>
</dbReference>
<dbReference type="GO" id="GO:0050667">
    <property type="term" value="P:homocysteine metabolic process"/>
    <property type="evidence" value="ECO:0007669"/>
    <property type="project" value="TreeGrafter"/>
</dbReference>
<dbReference type="Pfam" id="PF00175">
    <property type="entry name" value="NAD_binding_1"/>
    <property type="match status" value="1"/>
</dbReference>
<feature type="domain" description="Flavodoxin-like" evidence="13">
    <location>
        <begin position="6"/>
        <end position="149"/>
    </location>
</feature>
<evidence type="ECO:0000256" key="12">
    <source>
        <dbReference type="ARBA" id="ARBA00040659"/>
    </source>
</evidence>
<keyword evidence="10" id="KW-0486">Methionine biosynthesis</keyword>
<comment type="cofactor">
    <cofactor evidence="2">
        <name>FAD</name>
        <dbReference type="ChEBI" id="CHEBI:57692"/>
    </cofactor>
</comment>
<keyword evidence="9" id="KW-0560">Oxidoreductase</keyword>
<evidence type="ECO:0000259" key="13">
    <source>
        <dbReference type="PROSITE" id="PS50902"/>
    </source>
</evidence>
<dbReference type="InterPro" id="IPR001094">
    <property type="entry name" value="Flavdoxin-like"/>
</dbReference>
<dbReference type="Gene3D" id="1.20.990.10">
    <property type="entry name" value="NADPH-cytochrome p450 Reductase, Chain A, domain 3"/>
    <property type="match status" value="1"/>
</dbReference>
<dbReference type="EC" id="1.16.1.8" evidence="11"/>
<dbReference type="InterPro" id="IPR001433">
    <property type="entry name" value="OxRdtase_FAD/NAD-bd"/>
</dbReference>
<dbReference type="GO" id="GO:0030586">
    <property type="term" value="F:[methionine synthase] reductase (NADPH) activity"/>
    <property type="evidence" value="ECO:0007669"/>
    <property type="project" value="UniProtKB-EC"/>
</dbReference>
<evidence type="ECO:0000259" key="14">
    <source>
        <dbReference type="PROSITE" id="PS51384"/>
    </source>
</evidence>
<accession>A0A6F9DM10</accession>
<evidence type="ECO:0000256" key="1">
    <source>
        <dbReference type="ARBA" id="ARBA00001917"/>
    </source>
</evidence>
<dbReference type="InterPro" id="IPR017927">
    <property type="entry name" value="FAD-bd_FR_type"/>
</dbReference>
<dbReference type="Gene3D" id="3.40.50.80">
    <property type="entry name" value="Nucleotide-binding domain of ferredoxin-NADP reductase (FNR) module"/>
    <property type="match status" value="1"/>
</dbReference>
<dbReference type="PRINTS" id="PR00369">
    <property type="entry name" value="FLAVODOXIN"/>
</dbReference>
<dbReference type="PANTHER" id="PTHR19384">
    <property type="entry name" value="NITRIC OXIDE SYNTHASE-RELATED"/>
    <property type="match status" value="1"/>
</dbReference>
<organism evidence="15">
    <name type="scientific">Phallusia mammillata</name>
    <dbReference type="NCBI Taxonomy" id="59560"/>
    <lineage>
        <taxon>Eukaryota</taxon>
        <taxon>Metazoa</taxon>
        <taxon>Chordata</taxon>
        <taxon>Tunicata</taxon>
        <taxon>Ascidiacea</taxon>
        <taxon>Phlebobranchia</taxon>
        <taxon>Ascidiidae</taxon>
        <taxon>Phallusia</taxon>
    </lineage>
</organism>
<dbReference type="SUPFAM" id="SSF63380">
    <property type="entry name" value="Riboflavin synthase domain-like"/>
    <property type="match status" value="1"/>
</dbReference>
<dbReference type="FunFam" id="3.40.50.360:FF:000059">
    <property type="entry name" value="5-methyltetrahydrofolate-homocysteine methyltransferase reductase"/>
    <property type="match status" value="1"/>
</dbReference>
<dbReference type="SUPFAM" id="SSF52218">
    <property type="entry name" value="Flavoproteins"/>
    <property type="match status" value="1"/>
</dbReference>
<evidence type="ECO:0000256" key="4">
    <source>
        <dbReference type="ARBA" id="ARBA00022630"/>
    </source>
</evidence>
<dbReference type="InterPro" id="IPR017938">
    <property type="entry name" value="Riboflavin_synthase-like_b-brl"/>
</dbReference>
<evidence type="ECO:0000256" key="3">
    <source>
        <dbReference type="ARBA" id="ARBA00022605"/>
    </source>
</evidence>
<dbReference type="PROSITE" id="PS51384">
    <property type="entry name" value="FAD_FR"/>
    <property type="match status" value="1"/>
</dbReference>
<dbReference type="AlphaFoldDB" id="A0A6F9DM10"/>
<evidence type="ECO:0000256" key="6">
    <source>
        <dbReference type="ARBA" id="ARBA00022691"/>
    </source>
</evidence>
<dbReference type="PROSITE" id="PS50902">
    <property type="entry name" value="FLAVODOXIN_LIKE"/>
    <property type="match status" value="1"/>
</dbReference>
<keyword evidence="5" id="KW-0288">FMN</keyword>
<keyword evidence="7" id="KW-0274">FAD</keyword>
<dbReference type="InterPro" id="IPR039261">
    <property type="entry name" value="FNR_nucleotide-bd"/>
</dbReference>
<dbReference type="GO" id="GO:0005829">
    <property type="term" value="C:cytosol"/>
    <property type="evidence" value="ECO:0007669"/>
    <property type="project" value="TreeGrafter"/>
</dbReference>
<dbReference type="InterPro" id="IPR008254">
    <property type="entry name" value="Flavodoxin/NO_synth"/>
</dbReference>
<keyword evidence="6" id="KW-0949">S-adenosyl-L-methionine</keyword>
<dbReference type="PANTHER" id="PTHR19384:SF84">
    <property type="entry name" value="METHIONINE SYNTHASE REDUCTASE"/>
    <property type="match status" value="1"/>
</dbReference>
<evidence type="ECO:0000256" key="9">
    <source>
        <dbReference type="ARBA" id="ARBA00023002"/>
    </source>
</evidence>
<dbReference type="Gene3D" id="2.40.30.10">
    <property type="entry name" value="Translation factors"/>
    <property type="match status" value="1"/>
</dbReference>
<dbReference type="Pfam" id="PF00667">
    <property type="entry name" value="FAD_binding_1"/>
    <property type="match status" value="1"/>
</dbReference>
<dbReference type="InterPro" id="IPR029039">
    <property type="entry name" value="Flavoprotein-like_sf"/>
</dbReference>
<dbReference type="CDD" id="cd06203">
    <property type="entry name" value="methionine_synthase_red"/>
    <property type="match status" value="1"/>
</dbReference>
<dbReference type="InterPro" id="IPR023173">
    <property type="entry name" value="NADPH_Cyt_P450_Rdtase_alpha"/>
</dbReference>
<evidence type="ECO:0000256" key="7">
    <source>
        <dbReference type="ARBA" id="ARBA00022827"/>
    </source>
</evidence>
<dbReference type="InterPro" id="IPR003097">
    <property type="entry name" value="CysJ-like_FAD-binding"/>
</dbReference>
<protein>
    <recommendedName>
        <fullName evidence="12">Methionine synthase reductase</fullName>
        <ecNumber evidence="11">1.16.1.8</ecNumber>
    </recommendedName>
</protein>
<gene>
    <name evidence="15" type="primary">Mtrr-002</name>
</gene>
<name>A0A6F9DM10_9ASCI</name>
<dbReference type="PRINTS" id="PR00371">
    <property type="entry name" value="FPNCR"/>
</dbReference>
<comment type="cofactor">
    <cofactor evidence="1">
        <name>FMN</name>
        <dbReference type="ChEBI" id="CHEBI:58210"/>
    </cofactor>
</comment>
<proteinExistence type="evidence at transcript level"/>
<keyword evidence="3" id="KW-0028">Amino-acid biosynthesis</keyword>
<sequence>MIRNKLVVLYGSQTGQSESIATDIHEDGVFRNYDIELFCLKDEGKLFNISEINCAVMVCSTTGDGDPPENARKFIRNLNRKTLPENHLSQLNYALLGLGDSNYSTFCGGPKKLEKSLKKCGAKSYYNSAFADDATDMEDVIEPWLDGLWPAVEKFFSNKKACMSKNEENETTVIESSAENDTNSENNVINFSGVTAAKIQSCNKSDAQSTKQLNDKEITLNSKDTNFNINLQEVSTKFLDMRICSTQVPLEQCLQKGSDELSNLDLSLPCTFPIYLEIEYLENQLPTSGSYQNGTKFPVASGEIIEAKIDNIRQLTSDDALKRTLEFTLISDKMFDFKPGDSFGICCENEDSEVEWLIKRLALEKSADIPAQLSISKNTPKKSVPAFIPLVFTIRQALKTCFEIRSVPKKPFLRALVECTSDPAENRRLQELVSKQGASEYAQHVREANVCILDILATFVSCQPSFCLLAQHLPRLMPRRYSIANSPLGVSNAIKFAFNVTRFDSHPSRTFTRNGVCTGMLEKIFDKKHQKGLDKTVRIFPTKSTGFCLPDDLSRPIVMIGPGTGVAPFVGFLEHRLALKPSGDFVLGESWLFTGCRHQDKDFLYKDTLEDFKSNGALTHLKVAFSRDVTRPQPKYVQDSLKLCSHEMMKLILSSDAVFYICGDARNMAKNVRQCFIDMIAKCKNCSDEEANAGFKKVVSAKRYLEDIWT</sequence>
<dbReference type="EMBL" id="LR788208">
    <property type="protein sequence ID" value="CAB3264070.1"/>
    <property type="molecule type" value="mRNA"/>
</dbReference>
<dbReference type="InterPro" id="IPR001709">
    <property type="entry name" value="Flavoprot_Pyr_Nucl_cyt_Rdtase"/>
</dbReference>
<evidence type="ECO:0000256" key="2">
    <source>
        <dbReference type="ARBA" id="ARBA00001974"/>
    </source>
</evidence>
<evidence type="ECO:0000256" key="5">
    <source>
        <dbReference type="ARBA" id="ARBA00022643"/>
    </source>
</evidence>
<keyword evidence="8" id="KW-0521">NADP</keyword>
<reference evidence="15" key="1">
    <citation type="submission" date="2020-04" db="EMBL/GenBank/DDBJ databases">
        <authorList>
            <person name="Neveu A P."/>
        </authorList>
    </citation>
    <scope>NUCLEOTIDE SEQUENCE</scope>
    <source>
        <tissue evidence="15">Whole embryo</tissue>
    </source>
</reference>
<dbReference type="FunFam" id="1.20.990.10:FF:000007">
    <property type="entry name" value="Methionine synthase reductase"/>
    <property type="match status" value="1"/>
</dbReference>
<evidence type="ECO:0000256" key="10">
    <source>
        <dbReference type="ARBA" id="ARBA00023167"/>
    </source>
</evidence>
<dbReference type="SUPFAM" id="SSF52343">
    <property type="entry name" value="Ferredoxin reductase-like, C-terminal NADP-linked domain"/>
    <property type="match status" value="1"/>
</dbReference>
<feature type="domain" description="FAD-binding FR-type" evidence="14">
    <location>
        <begin position="302"/>
        <end position="550"/>
    </location>
</feature>
<evidence type="ECO:0000313" key="15">
    <source>
        <dbReference type="EMBL" id="CAB3264070.1"/>
    </source>
</evidence>
<dbReference type="GO" id="GO:0010181">
    <property type="term" value="F:FMN binding"/>
    <property type="evidence" value="ECO:0007669"/>
    <property type="project" value="InterPro"/>
</dbReference>
<evidence type="ECO:0000256" key="8">
    <source>
        <dbReference type="ARBA" id="ARBA00022857"/>
    </source>
</evidence>
<dbReference type="GO" id="GO:0050660">
    <property type="term" value="F:flavin adenine dinucleotide binding"/>
    <property type="evidence" value="ECO:0007669"/>
    <property type="project" value="TreeGrafter"/>
</dbReference>
<keyword evidence="4" id="KW-0285">Flavoprotein</keyword>